<proteinExistence type="predicted"/>
<name>A0ABS0NAB1_9NEIS</name>
<evidence type="ECO:0000313" key="4">
    <source>
        <dbReference type="EMBL" id="MBH5329242.1"/>
    </source>
</evidence>
<feature type="compositionally biased region" description="Polar residues" evidence="1">
    <location>
        <begin position="1168"/>
        <end position="1177"/>
    </location>
</feature>
<feature type="transmembrane region" description="Helical" evidence="2">
    <location>
        <begin position="49"/>
        <end position="71"/>
    </location>
</feature>
<comment type="caution">
    <text evidence="4">The sequence shown here is derived from an EMBL/GenBank/DDBJ whole genome shotgun (WGS) entry which is preliminary data.</text>
</comment>
<feature type="transmembrane region" description="Helical" evidence="2">
    <location>
        <begin position="142"/>
        <end position="163"/>
    </location>
</feature>
<evidence type="ECO:0000256" key="2">
    <source>
        <dbReference type="SAM" id="Phobius"/>
    </source>
</evidence>
<feature type="compositionally biased region" description="Basic and acidic residues" evidence="1">
    <location>
        <begin position="1007"/>
        <end position="1016"/>
    </location>
</feature>
<organism evidence="4 5">
    <name type="scientific">Eikenella glucosivorans</name>
    <dbReference type="NCBI Taxonomy" id="2766967"/>
    <lineage>
        <taxon>Bacteria</taxon>
        <taxon>Pseudomonadati</taxon>
        <taxon>Pseudomonadota</taxon>
        <taxon>Betaproteobacteria</taxon>
        <taxon>Neisseriales</taxon>
        <taxon>Neisseriaceae</taxon>
        <taxon>Eikenella</taxon>
    </lineage>
</organism>
<keyword evidence="2" id="KW-1133">Transmembrane helix</keyword>
<feature type="transmembrane region" description="Helical" evidence="2">
    <location>
        <begin position="111"/>
        <end position="130"/>
    </location>
</feature>
<accession>A0ABS0NAB1</accession>
<feature type="domain" description="TraG N-terminal Proteobacteria" evidence="3">
    <location>
        <begin position="384"/>
        <end position="630"/>
    </location>
</feature>
<protein>
    <submittedName>
        <fullName evidence="4">Conjugal transfer protein TraG N-terminal domain-containing protein</fullName>
    </submittedName>
</protein>
<keyword evidence="2" id="KW-0812">Transmembrane</keyword>
<feature type="domain" description="TraG N-terminal Proteobacteria" evidence="3">
    <location>
        <begin position="82"/>
        <end position="218"/>
    </location>
</feature>
<evidence type="ECO:0000259" key="3">
    <source>
        <dbReference type="Pfam" id="PF07916"/>
    </source>
</evidence>
<feature type="transmembrane region" description="Helical" evidence="2">
    <location>
        <begin position="183"/>
        <end position="202"/>
    </location>
</feature>
<dbReference type="PROSITE" id="PS00018">
    <property type="entry name" value="EF_HAND_1"/>
    <property type="match status" value="1"/>
</dbReference>
<feature type="region of interest" description="Disordered" evidence="1">
    <location>
        <begin position="992"/>
        <end position="1016"/>
    </location>
</feature>
<evidence type="ECO:0000313" key="5">
    <source>
        <dbReference type="Proteomes" id="UP000768471"/>
    </source>
</evidence>
<feature type="transmembrane region" description="Helical" evidence="2">
    <location>
        <begin position="535"/>
        <end position="557"/>
    </location>
</feature>
<keyword evidence="5" id="KW-1185">Reference proteome</keyword>
<dbReference type="EMBL" id="JACSGR010000004">
    <property type="protein sequence ID" value="MBH5329242.1"/>
    <property type="molecule type" value="Genomic_DNA"/>
</dbReference>
<dbReference type="Pfam" id="PF07916">
    <property type="entry name" value="TraG_N"/>
    <property type="match status" value="2"/>
</dbReference>
<feature type="transmembrane region" description="Helical" evidence="2">
    <location>
        <begin position="606"/>
        <end position="623"/>
    </location>
</feature>
<feature type="transmembrane region" description="Helical" evidence="2">
    <location>
        <begin position="505"/>
        <end position="529"/>
    </location>
</feature>
<reference evidence="4 5" key="1">
    <citation type="submission" date="2020-09" db="EMBL/GenBank/DDBJ databases">
        <title>Eikenella S3660 sp. nov., isolated from a throat swab.</title>
        <authorList>
            <person name="Buhl M."/>
        </authorList>
    </citation>
    <scope>NUCLEOTIDE SEQUENCE [LARGE SCALE GENOMIC DNA]</scope>
    <source>
        <strain evidence="4 5">S3360</strain>
    </source>
</reference>
<feature type="region of interest" description="Disordered" evidence="1">
    <location>
        <begin position="1164"/>
        <end position="1200"/>
    </location>
</feature>
<gene>
    <name evidence="4" type="ORF">H9Q10_06110</name>
</gene>
<feature type="compositionally biased region" description="Polar residues" evidence="1">
    <location>
        <begin position="1185"/>
        <end position="1194"/>
    </location>
</feature>
<dbReference type="InterPro" id="IPR012931">
    <property type="entry name" value="TraG_N_Proteobacteria"/>
</dbReference>
<dbReference type="Gene3D" id="1.10.530.10">
    <property type="match status" value="1"/>
</dbReference>
<sequence>MSSCPHLIRSILNVAISLLKLSKGTISGLLCKNRFTGWLRYGRNRLGKVMMLITMLLIQIPAVADALPASIDAGADQDITTLWVVGDIDVLAKGLNAVAMFFNGAGTGSPLISLLQLGAMLALTSMLVQFITKRTMQPFNTFLMIIIVSALFIPKTSVWVASYYDAKGGATGGAVGFRKVDNVPIGVAYPLGLFSYVSKRLTEQYDTGMQVMPDSTMTGGTTAPEGGILTHGAEGYFSPLKTVLRLRNQFSGPENALLLHNLSEASKVCNWGSRWSEADKGGIFNVLTRGNQSGMVRIVLPGAKPGEPMVEGLVGCSDAGKIISLMMVQNVVNLPGKNYSPTAVSVTSNRNLSAIKGSSINNNQHYERTQAELDQLPVAMAAAACRDAEGRSVSSNANCVTDRSGAAMGISDPATILNTVRSQIQQGQVQPAALAQVFTAGNSVSAAEIEANMIFSNIVHSCIGGNDGECARQAFMLSEARNRAAIDAAGEASAFQTFMGHSMNILMFIYIVMAPIMIFIILVMGWNGIRVMGSYLMFAAWINSWLPLNSAIAYYMLQNYNNRMHDLILAIAASDEPTRIYSPTVINGIFNSTQDMLASASTMMSSVPLVMLSFMGASIYGLVQLAQRANMVGKDFIDEDKAAPKLDQSEVIGTARMIANSSAGGVLTTDNFNQNLVHNADASNPGSINLQTSQDSIESARHAISSKIQMMEGATESRTLAEIDSDGVVKTTGIVYAKTESGEDIARIARQGDHAVQSGESFVVGASGGKIITAGVGGEVKDTVTYTDSNGQSHDMKVGTRLDDTEGIQTAFGKLDSHQISHSVQQGLSDAREEMRSIEHATSSTTSHGFSSSINRTAFDSLLEPTSAAVTQNRLSAGATEAAKYDRAAGAALQNAIGNNSEYFNTLTRLYTGSSNEQAAALAAIHGMTSANPSAHAQAYHNLSAGALAVHTNANTLHSSNQEAIDAQISADRAEGIGKFAAPLGNKEALEEANPHGRTESAFATRHNSDGKEQNNLSLEDRQKILAYNRAKMAEMTEFNNNVAKELSERGPVRKFLDYSQTGAWSAWHSAGEQLEQGDYVGATFGYAVSALDAASLGGGRVLRDMFGSTQDSKDGMPAATLDPELNEKINQVAANRRMMEGFSMSDATKTIDGKPIEEVIGHKLTPQADSSQATTSRSHEPTGTEHSPANQHASAHGRLHKNTSALDNRVEPEKHNSQSNATYAKLDAAFQNRHDHGFTFREYANGHMTKEWQGHKRFGDGDCALNVRMILDDSGMNPFGKGTGLGDGKNVAARLLSTSQYERVPFDRNMQFQHGDVISLVNPRNPNAPGHVAIYNAHTGKWVSDFEQERKWGAPGKTYEDAIASGRITPVVARFKGLSNTTVPLDHPANPSSQHSYATNIRGFTPEKAAIIERVARNIGANPNDLAAVISFETVGTFSPSIKNPHSSATGLIQFMEYTDGRKDGLYFGMTRDQFGALSFERQMGFVENYFKDRGFRANKPTNIADLYTAVSGYGYRKGSAAYELNSVWDTNRNNVIEKGEMVEAPEFKQHRRKYFL</sequence>
<dbReference type="InterPro" id="IPR018247">
    <property type="entry name" value="EF_Hand_1_Ca_BS"/>
</dbReference>
<dbReference type="Gene3D" id="3.90.1720.10">
    <property type="entry name" value="endopeptidase domain like (from Nostoc punctiforme)"/>
    <property type="match status" value="1"/>
</dbReference>
<dbReference type="Proteomes" id="UP000768471">
    <property type="component" value="Unassembled WGS sequence"/>
</dbReference>
<keyword evidence="2" id="KW-0472">Membrane</keyword>
<evidence type="ECO:0000256" key="1">
    <source>
        <dbReference type="SAM" id="MobiDB-lite"/>
    </source>
</evidence>